<dbReference type="Pfam" id="PF01753">
    <property type="entry name" value="zf-MYND"/>
    <property type="match status" value="1"/>
</dbReference>
<evidence type="ECO:0000256" key="4">
    <source>
        <dbReference type="PROSITE-ProRule" id="PRU00134"/>
    </source>
</evidence>
<evidence type="ECO:0000256" key="3">
    <source>
        <dbReference type="ARBA" id="ARBA00022833"/>
    </source>
</evidence>
<dbReference type="PROSITE" id="PS50865">
    <property type="entry name" value="ZF_MYND_2"/>
    <property type="match status" value="1"/>
</dbReference>
<evidence type="ECO:0000313" key="6">
    <source>
        <dbReference type="EMBL" id="KAJ7729593.1"/>
    </source>
</evidence>
<dbReference type="InterPro" id="IPR002893">
    <property type="entry name" value="Znf_MYND"/>
</dbReference>
<accession>A0AAD7HVZ0</accession>
<keyword evidence="3" id="KW-0862">Zinc</keyword>
<evidence type="ECO:0000313" key="7">
    <source>
        <dbReference type="Proteomes" id="UP001215598"/>
    </source>
</evidence>
<dbReference type="GO" id="GO:0008270">
    <property type="term" value="F:zinc ion binding"/>
    <property type="evidence" value="ECO:0007669"/>
    <property type="project" value="UniProtKB-KW"/>
</dbReference>
<reference evidence="6" key="1">
    <citation type="submission" date="2023-03" db="EMBL/GenBank/DDBJ databases">
        <title>Massive genome expansion in bonnet fungi (Mycena s.s.) driven by repeated elements and novel gene families across ecological guilds.</title>
        <authorList>
            <consortium name="Lawrence Berkeley National Laboratory"/>
            <person name="Harder C.B."/>
            <person name="Miyauchi S."/>
            <person name="Viragh M."/>
            <person name="Kuo A."/>
            <person name="Thoen E."/>
            <person name="Andreopoulos B."/>
            <person name="Lu D."/>
            <person name="Skrede I."/>
            <person name="Drula E."/>
            <person name="Henrissat B."/>
            <person name="Morin E."/>
            <person name="Kohler A."/>
            <person name="Barry K."/>
            <person name="LaButti K."/>
            <person name="Morin E."/>
            <person name="Salamov A."/>
            <person name="Lipzen A."/>
            <person name="Mereny Z."/>
            <person name="Hegedus B."/>
            <person name="Baldrian P."/>
            <person name="Stursova M."/>
            <person name="Weitz H."/>
            <person name="Taylor A."/>
            <person name="Grigoriev I.V."/>
            <person name="Nagy L.G."/>
            <person name="Martin F."/>
            <person name="Kauserud H."/>
        </authorList>
    </citation>
    <scope>NUCLEOTIDE SEQUENCE</scope>
    <source>
        <strain evidence="6">CBHHK182m</strain>
    </source>
</reference>
<keyword evidence="1" id="KW-0479">Metal-binding</keyword>
<evidence type="ECO:0000256" key="2">
    <source>
        <dbReference type="ARBA" id="ARBA00022771"/>
    </source>
</evidence>
<organism evidence="6 7">
    <name type="scientific">Mycena metata</name>
    <dbReference type="NCBI Taxonomy" id="1033252"/>
    <lineage>
        <taxon>Eukaryota</taxon>
        <taxon>Fungi</taxon>
        <taxon>Dikarya</taxon>
        <taxon>Basidiomycota</taxon>
        <taxon>Agaricomycotina</taxon>
        <taxon>Agaricomycetes</taxon>
        <taxon>Agaricomycetidae</taxon>
        <taxon>Agaricales</taxon>
        <taxon>Marasmiineae</taxon>
        <taxon>Mycenaceae</taxon>
        <taxon>Mycena</taxon>
    </lineage>
</organism>
<comment type="caution">
    <text evidence="6">The sequence shown here is derived from an EMBL/GenBank/DDBJ whole genome shotgun (WGS) entry which is preliminary data.</text>
</comment>
<keyword evidence="2 4" id="KW-0863">Zinc-finger</keyword>
<keyword evidence="7" id="KW-1185">Reference proteome</keyword>
<evidence type="ECO:0000259" key="5">
    <source>
        <dbReference type="PROSITE" id="PS50865"/>
    </source>
</evidence>
<feature type="domain" description="MYND-type" evidence="5">
    <location>
        <begin position="342"/>
        <end position="388"/>
    </location>
</feature>
<dbReference type="SUPFAM" id="SSF144232">
    <property type="entry name" value="HIT/MYND zinc finger-like"/>
    <property type="match status" value="1"/>
</dbReference>
<protein>
    <recommendedName>
        <fullName evidence="5">MYND-type domain-containing protein</fullName>
    </recommendedName>
</protein>
<evidence type="ECO:0000256" key="1">
    <source>
        <dbReference type="ARBA" id="ARBA00022723"/>
    </source>
</evidence>
<proteinExistence type="predicted"/>
<sequence length="463" mass="52388">MSLTNSQMFILEYRTLHRLLVSTLQDPMDNDSCCAKAICAIIEYFRRSGVEELDKSSVRRLIMRFMCAARSDEEHFRRHQRLRACTCNLGDRTIFQLHQASNNLSGHELLDMMTLSLCASISIGLGPLVAGKFRRRKRGTAEQRPWPGSIGDILPNCATPGEALDTLLRWAVEPGHGQAAFSSISALARFWEPFTAEVLNRPDMFFLATRHLQYAADSHIDSERSRTWLIVEPCTSPFVTLAEINFFHLGKIVQPLFERLNSIGKRLKPMLDPVSDASIIRWFGNVAAMVDPPVAQAVYVDGLFIASGSLVIEGATEPLDTVEEIYFRTFTAIWEARHRNQCMRLGCTTPMVQRSVPCGGCRVVRYCSRECQRAAWKSHPLHPHKLLCENIFKLRTAFKMLENSVWDRLIVDLGIKREPKPLLEICQPLSWEMELGIVFAIQVGLVLLSRAKAQEALENSRVA</sequence>
<dbReference type="EMBL" id="JARKIB010000164">
    <property type="protein sequence ID" value="KAJ7729593.1"/>
    <property type="molecule type" value="Genomic_DNA"/>
</dbReference>
<dbReference type="Proteomes" id="UP001215598">
    <property type="component" value="Unassembled WGS sequence"/>
</dbReference>
<gene>
    <name evidence="6" type="ORF">B0H16DRAFT_1469977</name>
</gene>
<dbReference type="AlphaFoldDB" id="A0AAD7HVZ0"/>
<name>A0AAD7HVZ0_9AGAR</name>
<dbReference type="Gene3D" id="6.10.140.2220">
    <property type="match status" value="1"/>
</dbReference>